<gene>
    <name evidence="12" type="ORF">SAMN05660330_02329</name>
</gene>
<evidence type="ECO:0000256" key="3">
    <source>
        <dbReference type="ARBA" id="ARBA00006743"/>
    </source>
</evidence>
<dbReference type="RefSeq" id="WP_092222985.1">
    <property type="nucleotide sequence ID" value="NZ_FNJI01000015.1"/>
</dbReference>
<dbReference type="Gene3D" id="3.20.20.220">
    <property type="match status" value="1"/>
</dbReference>
<dbReference type="OrthoDB" id="5428919at2"/>
<dbReference type="InterPro" id="IPR029041">
    <property type="entry name" value="FAD-linked_oxidoreductase-like"/>
</dbReference>
<evidence type="ECO:0000256" key="8">
    <source>
        <dbReference type="ARBA" id="ARBA00048628"/>
    </source>
</evidence>
<dbReference type="Proteomes" id="UP000199073">
    <property type="component" value="Unassembled WGS sequence"/>
</dbReference>
<keyword evidence="13" id="KW-1185">Reference proteome</keyword>
<dbReference type="EMBL" id="FNJI01000015">
    <property type="protein sequence ID" value="SDP29669.1"/>
    <property type="molecule type" value="Genomic_DNA"/>
</dbReference>
<evidence type="ECO:0000313" key="13">
    <source>
        <dbReference type="Proteomes" id="UP000199073"/>
    </source>
</evidence>
<dbReference type="InterPro" id="IPR022026">
    <property type="entry name" value="DUF5981"/>
</dbReference>
<sequence>MARNFNDDISTPEKFVITLELVPGRESSGRTIDTINAISQEAYQDKRISAVSITDNPGGNPALSPDAIGRNILNCGMDVIVHFTCRDTNRMGMESRALQLAHMGMKNILALTGDYSGKGFGGRGTPVFDFDSVILTSMLNDLNRRLIKTGHSSVFVTGCAVSPFKYTEAETWVQYKKLERKFEAGASFTITQLGYDIDKYEELLLYKNDRQLDYPALASLYLLDKRSARPMHAGRVPGVHVTKKLFDRVMEEWQDPQEGKKQAIERTARLGVVLKGIGYKGIHLGGIHDSFDTVGRILDRMEEIEHNWQDYREQFTEDEPNRFYLYKKTAATKSIPSRDAIKVKLSENCHYLFLRTAHDLFFDKNASFAPVYRKISSSLDKNKASWVLKRFLEDPFKKMMLSCQSCGDCGIQHVGFLCPESGCPKHTRNGACGGSNNGYCEVNPDKLCVWVRAYRRMRKHGEAEKLACELVPPRLWELKDTSSWINFHLDRDHQGGQQPAAKKPAKQSEAKG</sequence>
<dbReference type="STRING" id="91360.SAMN05660330_02329"/>
<evidence type="ECO:0000256" key="10">
    <source>
        <dbReference type="SAM" id="MobiDB-lite"/>
    </source>
</evidence>
<dbReference type="GO" id="GO:0071949">
    <property type="term" value="F:FAD binding"/>
    <property type="evidence" value="ECO:0007669"/>
    <property type="project" value="TreeGrafter"/>
</dbReference>
<keyword evidence="5 9" id="KW-0274">FAD</keyword>
<dbReference type="Pfam" id="PF12225">
    <property type="entry name" value="DUF5981"/>
    <property type="match status" value="1"/>
</dbReference>
<evidence type="ECO:0000256" key="2">
    <source>
        <dbReference type="ARBA" id="ARBA00004777"/>
    </source>
</evidence>
<evidence type="ECO:0000259" key="11">
    <source>
        <dbReference type="Pfam" id="PF12225"/>
    </source>
</evidence>
<evidence type="ECO:0000313" key="12">
    <source>
        <dbReference type="EMBL" id="SDP29669.1"/>
    </source>
</evidence>
<feature type="region of interest" description="Disordered" evidence="10">
    <location>
        <begin position="490"/>
        <end position="512"/>
    </location>
</feature>
<name>A0A1H0RKA3_9BACT</name>
<feature type="domain" description="Methylene-tetrahydrofolate reductase C-terminal-like" evidence="11">
    <location>
        <begin position="396"/>
        <end position="476"/>
    </location>
</feature>
<comment type="pathway">
    <text evidence="2 9">One-carbon metabolism; tetrahydrofolate interconversion.</text>
</comment>
<dbReference type="Pfam" id="PF02219">
    <property type="entry name" value="MTHFR"/>
    <property type="match status" value="1"/>
</dbReference>
<evidence type="ECO:0000256" key="7">
    <source>
        <dbReference type="ARBA" id="ARBA00034478"/>
    </source>
</evidence>
<comment type="similarity">
    <text evidence="3 9">Belongs to the methylenetetrahydrofolate reductase family.</text>
</comment>
<comment type="cofactor">
    <cofactor evidence="1 9">
        <name>FAD</name>
        <dbReference type="ChEBI" id="CHEBI:57692"/>
    </cofactor>
</comment>
<dbReference type="InterPro" id="IPR003171">
    <property type="entry name" value="Mehydrof_redctse-like"/>
</dbReference>
<comment type="catalytic activity">
    <reaction evidence="8">
        <text>(6S)-5-methyl-5,6,7,8-tetrahydrofolate + NAD(+) = (6R)-5,10-methylene-5,6,7,8-tetrahydrofolate + NADH + H(+)</text>
        <dbReference type="Rhea" id="RHEA:19821"/>
        <dbReference type="ChEBI" id="CHEBI:15378"/>
        <dbReference type="ChEBI" id="CHEBI:15636"/>
        <dbReference type="ChEBI" id="CHEBI:18608"/>
        <dbReference type="ChEBI" id="CHEBI:57540"/>
        <dbReference type="ChEBI" id="CHEBI:57945"/>
        <dbReference type="EC" id="1.5.1.54"/>
    </reaction>
    <physiologicalReaction direction="right-to-left" evidence="8">
        <dbReference type="Rhea" id="RHEA:19823"/>
    </physiologicalReaction>
</comment>
<dbReference type="GO" id="GO:0035999">
    <property type="term" value="P:tetrahydrofolate interconversion"/>
    <property type="evidence" value="ECO:0007669"/>
    <property type="project" value="UniProtKB-UniPathway"/>
</dbReference>
<dbReference type="GO" id="GO:0005829">
    <property type="term" value="C:cytosol"/>
    <property type="evidence" value="ECO:0007669"/>
    <property type="project" value="TreeGrafter"/>
</dbReference>
<evidence type="ECO:0000256" key="9">
    <source>
        <dbReference type="RuleBase" id="RU003862"/>
    </source>
</evidence>
<dbReference type="PANTHER" id="PTHR45754:SF3">
    <property type="entry name" value="METHYLENETETRAHYDROFOLATE REDUCTASE (NADPH)"/>
    <property type="match status" value="1"/>
</dbReference>
<evidence type="ECO:0000256" key="6">
    <source>
        <dbReference type="ARBA" id="ARBA00023002"/>
    </source>
</evidence>
<evidence type="ECO:0000256" key="1">
    <source>
        <dbReference type="ARBA" id="ARBA00001974"/>
    </source>
</evidence>
<evidence type="ECO:0000256" key="5">
    <source>
        <dbReference type="ARBA" id="ARBA00022827"/>
    </source>
</evidence>
<comment type="pathway">
    <text evidence="7">Amino-acid biosynthesis; L-methionine biosynthesis via de novo pathway.</text>
</comment>
<evidence type="ECO:0000256" key="4">
    <source>
        <dbReference type="ARBA" id="ARBA00022630"/>
    </source>
</evidence>
<dbReference type="UniPathway" id="UPA00193"/>
<dbReference type="GO" id="GO:0106312">
    <property type="term" value="F:methylenetetrahydrofolate reductase (NADH) activity"/>
    <property type="evidence" value="ECO:0007669"/>
    <property type="project" value="UniProtKB-EC"/>
</dbReference>
<dbReference type="SUPFAM" id="SSF51730">
    <property type="entry name" value="FAD-linked oxidoreductase"/>
    <property type="match status" value="1"/>
</dbReference>
<organism evidence="12 13">
    <name type="scientific">Desulforhopalus singaporensis</name>
    <dbReference type="NCBI Taxonomy" id="91360"/>
    <lineage>
        <taxon>Bacteria</taxon>
        <taxon>Pseudomonadati</taxon>
        <taxon>Thermodesulfobacteriota</taxon>
        <taxon>Desulfobulbia</taxon>
        <taxon>Desulfobulbales</taxon>
        <taxon>Desulfocapsaceae</taxon>
        <taxon>Desulforhopalus</taxon>
    </lineage>
</organism>
<keyword evidence="6 9" id="KW-0560">Oxidoreductase</keyword>
<dbReference type="GO" id="GO:0009086">
    <property type="term" value="P:methionine biosynthetic process"/>
    <property type="evidence" value="ECO:0007669"/>
    <property type="project" value="TreeGrafter"/>
</dbReference>
<dbReference type="AlphaFoldDB" id="A0A1H0RKA3"/>
<accession>A0A1H0RKA3</accession>
<protein>
    <recommendedName>
        <fullName evidence="9">Methylenetetrahydrofolate reductase</fullName>
    </recommendedName>
</protein>
<keyword evidence="4 9" id="KW-0285">Flavoprotein</keyword>
<reference evidence="12 13" key="1">
    <citation type="submission" date="2016-10" db="EMBL/GenBank/DDBJ databases">
        <authorList>
            <person name="de Groot N.N."/>
        </authorList>
    </citation>
    <scope>NUCLEOTIDE SEQUENCE [LARGE SCALE GENOMIC DNA]</scope>
    <source>
        <strain evidence="12 13">DSM 12130</strain>
    </source>
</reference>
<dbReference type="PANTHER" id="PTHR45754">
    <property type="entry name" value="METHYLENETETRAHYDROFOLATE REDUCTASE"/>
    <property type="match status" value="1"/>
</dbReference>
<proteinExistence type="inferred from homology"/>